<feature type="region of interest" description="Disordered" evidence="4">
    <location>
        <begin position="49"/>
        <end position="96"/>
    </location>
</feature>
<dbReference type="PANTHER" id="PTHR21141">
    <property type="entry name" value="60S ACIDIC RIBOSOMAL PROTEIN FAMILY MEMBER"/>
    <property type="match status" value="1"/>
</dbReference>
<evidence type="ECO:0000256" key="4">
    <source>
        <dbReference type="SAM" id="MobiDB-lite"/>
    </source>
</evidence>
<organism evidence="5">
    <name type="scientific">Guillardia theta (strain CCMP2712)</name>
    <name type="common">Cryptophyte</name>
    <dbReference type="NCBI Taxonomy" id="905079"/>
    <lineage>
        <taxon>Eukaryota</taxon>
        <taxon>Cryptophyceae</taxon>
        <taxon>Pyrenomonadales</taxon>
        <taxon>Geminigeraceae</taxon>
        <taxon>Guillardia</taxon>
    </lineage>
</organism>
<dbReference type="STRING" id="905079.L1I8D2"/>
<keyword evidence="2 5" id="KW-0689">Ribosomal protein</keyword>
<dbReference type="EMBL" id="JH993184">
    <property type="protein sequence ID" value="EKX32531.1"/>
    <property type="molecule type" value="Genomic_DNA"/>
</dbReference>
<accession>L1I8D2</accession>
<dbReference type="HAMAP" id="MF_01478">
    <property type="entry name" value="Ribosomal_L12_arch"/>
    <property type="match status" value="1"/>
</dbReference>
<feature type="non-terminal residue" evidence="5">
    <location>
        <position position="1"/>
    </location>
</feature>
<protein>
    <submittedName>
        <fullName evidence="5">Large subunit ribosomal protein P2_2, cytoplasmic</fullName>
    </submittedName>
</protein>
<dbReference type="InterPro" id="IPR038716">
    <property type="entry name" value="P1/P2_N_sf"/>
</dbReference>
<dbReference type="Proteomes" id="UP000011087">
    <property type="component" value="Unassembled WGS sequence"/>
</dbReference>
<dbReference type="GO" id="GO:0022625">
    <property type="term" value="C:cytosolic large ribosomal subunit"/>
    <property type="evidence" value="ECO:0007669"/>
    <property type="project" value="InterPro"/>
</dbReference>
<dbReference type="Pfam" id="PF00428">
    <property type="entry name" value="Ribosomal_60s"/>
    <property type="match status" value="1"/>
</dbReference>
<evidence type="ECO:0000313" key="5">
    <source>
        <dbReference type="EMBL" id="EKX32531.1"/>
    </source>
</evidence>
<dbReference type="GeneID" id="17289264"/>
<dbReference type="InterPro" id="IPR027534">
    <property type="entry name" value="Ribosomal_P1/P2"/>
</dbReference>
<dbReference type="PaxDb" id="55529-EKX32531"/>
<dbReference type="OrthoDB" id="1227494at2759"/>
<proteinExistence type="inferred from homology"/>
<dbReference type="AlphaFoldDB" id="L1I8D2"/>
<dbReference type="Gene3D" id="1.10.10.1410">
    <property type="match status" value="1"/>
</dbReference>
<evidence type="ECO:0000256" key="3">
    <source>
        <dbReference type="ARBA" id="ARBA00023274"/>
    </source>
</evidence>
<dbReference type="PANTHER" id="PTHR21141:SF5">
    <property type="entry name" value="LARGE RIBOSOMAL SUBUNIT PROTEIN P2"/>
    <property type="match status" value="1"/>
</dbReference>
<evidence type="ECO:0000256" key="2">
    <source>
        <dbReference type="ARBA" id="ARBA00022980"/>
    </source>
</evidence>
<comment type="similarity">
    <text evidence="1">Belongs to the eukaryotic ribosomal protein P1/P2 family.</text>
</comment>
<dbReference type="HOGENOM" id="CLU_114656_0_1_1"/>
<keyword evidence="7" id="KW-1185">Reference proteome</keyword>
<dbReference type="RefSeq" id="XP_005819511.1">
    <property type="nucleotide sequence ID" value="XM_005819454.1"/>
</dbReference>
<name>L1I8D2_GUITC</name>
<evidence type="ECO:0000313" key="7">
    <source>
        <dbReference type="Proteomes" id="UP000011087"/>
    </source>
</evidence>
<feature type="compositionally biased region" description="Gly residues" evidence="4">
    <location>
        <begin position="49"/>
        <end position="60"/>
    </location>
</feature>
<reference evidence="7" key="2">
    <citation type="submission" date="2012-11" db="EMBL/GenBank/DDBJ databases">
        <authorList>
            <person name="Kuo A."/>
            <person name="Curtis B.A."/>
            <person name="Tanifuji G."/>
            <person name="Burki F."/>
            <person name="Gruber A."/>
            <person name="Irimia M."/>
            <person name="Maruyama S."/>
            <person name="Arias M.C."/>
            <person name="Ball S.G."/>
            <person name="Gile G.H."/>
            <person name="Hirakawa Y."/>
            <person name="Hopkins J.F."/>
            <person name="Rensing S.A."/>
            <person name="Schmutz J."/>
            <person name="Symeonidi A."/>
            <person name="Elias M."/>
            <person name="Eveleigh R.J."/>
            <person name="Herman E.K."/>
            <person name="Klute M.J."/>
            <person name="Nakayama T."/>
            <person name="Obornik M."/>
            <person name="Reyes-Prieto A."/>
            <person name="Armbrust E.V."/>
            <person name="Aves S.J."/>
            <person name="Beiko R.G."/>
            <person name="Coutinho P."/>
            <person name="Dacks J.B."/>
            <person name="Durnford D.G."/>
            <person name="Fast N.M."/>
            <person name="Green B.R."/>
            <person name="Grisdale C."/>
            <person name="Hempe F."/>
            <person name="Henrissat B."/>
            <person name="Hoppner M.P."/>
            <person name="Ishida K.-I."/>
            <person name="Kim E."/>
            <person name="Koreny L."/>
            <person name="Kroth P.G."/>
            <person name="Liu Y."/>
            <person name="Malik S.-B."/>
            <person name="Maier U.G."/>
            <person name="McRose D."/>
            <person name="Mock T."/>
            <person name="Neilson J.A."/>
            <person name="Onodera N.T."/>
            <person name="Poole A.M."/>
            <person name="Pritham E.J."/>
            <person name="Richards T.A."/>
            <person name="Rocap G."/>
            <person name="Roy S.W."/>
            <person name="Sarai C."/>
            <person name="Schaack S."/>
            <person name="Shirato S."/>
            <person name="Slamovits C.H."/>
            <person name="Spencer D.F."/>
            <person name="Suzuki S."/>
            <person name="Worden A.Z."/>
            <person name="Zauner S."/>
            <person name="Barry K."/>
            <person name="Bell C."/>
            <person name="Bharti A.K."/>
            <person name="Crow J.A."/>
            <person name="Grimwood J."/>
            <person name="Kramer R."/>
            <person name="Lindquist E."/>
            <person name="Lucas S."/>
            <person name="Salamov A."/>
            <person name="McFadden G.I."/>
            <person name="Lane C.E."/>
            <person name="Keeling P.J."/>
            <person name="Gray M.W."/>
            <person name="Grigoriev I.V."/>
            <person name="Archibald J.M."/>
        </authorList>
    </citation>
    <scope>NUCLEOTIDE SEQUENCE</scope>
    <source>
        <strain evidence="7">CCMP2712</strain>
    </source>
</reference>
<evidence type="ECO:0000313" key="6">
    <source>
        <dbReference type="EnsemblProtists" id="EKX32531"/>
    </source>
</evidence>
<reference evidence="5 7" key="1">
    <citation type="journal article" date="2012" name="Nature">
        <title>Algal genomes reveal evolutionary mosaicism and the fate of nucleomorphs.</title>
        <authorList>
            <consortium name="DOE Joint Genome Institute"/>
            <person name="Curtis B.A."/>
            <person name="Tanifuji G."/>
            <person name="Burki F."/>
            <person name="Gruber A."/>
            <person name="Irimia M."/>
            <person name="Maruyama S."/>
            <person name="Arias M.C."/>
            <person name="Ball S.G."/>
            <person name="Gile G.H."/>
            <person name="Hirakawa Y."/>
            <person name="Hopkins J.F."/>
            <person name="Kuo A."/>
            <person name="Rensing S.A."/>
            <person name="Schmutz J."/>
            <person name="Symeonidi A."/>
            <person name="Elias M."/>
            <person name="Eveleigh R.J."/>
            <person name="Herman E.K."/>
            <person name="Klute M.J."/>
            <person name="Nakayama T."/>
            <person name="Obornik M."/>
            <person name="Reyes-Prieto A."/>
            <person name="Armbrust E.V."/>
            <person name="Aves S.J."/>
            <person name="Beiko R.G."/>
            <person name="Coutinho P."/>
            <person name="Dacks J.B."/>
            <person name="Durnford D.G."/>
            <person name="Fast N.M."/>
            <person name="Green B.R."/>
            <person name="Grisdale C.J."/>
            <person name="Hempel F."/>
            <person name="Henrissat B."/>
            <person name="Hoppner M.P."/>
            <person name="Ishida K."/>
            <person name="Kim E."/>
            <person name="Koreny L."/>
            <person name="Kroth P.G."/>
            <person name="Liu Y."/>
            <person name="Malik S.B."/>
            <person name="Maier U.G."/>
            <person name="McRose D."/>
            <person name="Mock T."/>
            <person name="Neilson J.A."/>
            <person name="Onodera N.T."/>
            <person name="Poole A.M."/>
            <person name="Pritham E.J."/>
            <person name="Richards T.A."/>
            <person name="Rocap G."/>
            <person name="Roy S.W."/>
            <person name="Sarai C."/>
            <person name="Schaack S."/>
            <person name="Shirato S."/>
            <person name="Slamovits C.H."/>
            <person name="Spencer D.F."/>
            <person name="Suzuki S."/>
            <person name="Worden A.Z."/>
            <person name="Zauner S."/>
            <person name="Barry K."/>
            <person name="Bell C."/>
            <person name="Bharti A.K."/>
            <person name="Crow J.A."/>
            <person name="Grimwood J."/>
            <person name="Kramer R."/>
            <person name="Lindquist E."/>
            <person name="Lucas S."/>
            <person name="Salamov A."/>
            <person name="McFadden G.I."/>
            <person name="Lane C.E."/>
            <person name="Keeling P.J."/>
            <person name="Gray M.W."/>
            <person name="Grigoriev I.V."/>
            <person name="Archibald J.M."/>
        </authorList>
    </citation>
    <scope>NUCLEOTIDE SEQUENCE</scope>
    <source>
        <strain evidence="5 7">CCMP2712</strain>
    </source>
</reference>
<dbReference type="FunFam" id="1.10.10.1410:FF:000002">
    <property type="entry name" value="60S acidic ribosomal protein P2"/>
    <property type="match status" value="1"/>
</dbReference>
<dbReference type="EnsemblProtists" id="EKX32531">
    <property type="protein sequence ID" value="EKX32531"/>
    <property type="gene ID" value="GUITHDRAFT_156299"/>
</dbReference>
<dbReference type="GO" id="GO:0003735">
    <property type="term" value="F:structural constituent of ribosome"/>
    <property type="evidence" value="ECO:0007669"/>
    <property type="project" value="InterPro"/>
</dbReference>
<dbReference type="OMA" id="THIVFPY"/>
<sequence length="96" mass="9242">PSAEDVKKLLNSVGAKADDSSINFVVKELNGKKLDEVIAAGNLKMASVGGGSGGGGGGGAAAPAAAAAAPAAGGKAAAKKEPEPEEEEDMGFSLFD</sequence>
<keyword evidence="3" id="KW-0687">Ribonucleoprotein</keyword>
<dbReference type="eggNOG" id="ENOG502SDTK">
    <property type="taxonomic scope" value="Eukaryota"/>
</dbReference>
<gene>
    <name evidence="5" type="primary">P2_2</name>
    <name evidence="5" type="ORF">GUITHDRAFT_156299</name>
</gene>
<dbReference type="KEGG" id="gtt:GUITHDRAFT_156299"/>
<dbReference type="InterPro" id="IPR044076">
    <property type="entry name" value="Ribosomal_P2"/>
</dbReference>
<dbReference type="GO" id="GO:0002182">
    <property type="term" value="P:cytoplasmic translational elongation"/>
    <property type="evidence" value="ECO:0007669"/>
    <property type="project" value="InterPro"/>
</dbReference>
<feature type="compositionally biased region" description="Low complexity" evidence="4">
    <location>
        <begin position="61"/>
        <end position="76"/>
    </location>
</feature>
<evidence type="ECO:0000256" key="1">
    <source>
        <dbReference type="ARBA" id="ARBA00005436"/>
    </source>
</evidence>
<reference evidence="6" key="3">
    <citation type="submission" date="2016-03" db="UniProtKB">
        <authorList>
            <consortium name="EnsemblProtists"/>
        </authorList>
    </citation>
    <scope>IDENTIFICATION</scope>
</reference>